<evidence type="ECO:0000313" key="3">
    <source>
        <dbReference type="Proteomes" id="UP000179807"/>
    </source>
</evidence>
<dbReference type="GeneID" id="94827225"/>
<name>A0A1J4KAT5_9EUKA</name>
<evidence type="ECO:0000313" key="2">
    <source>
        <dbReference type="EMBL" id="OHT06790.1"/>
    </source>
</evidence>
<dbReference type="VEuPathDB" id="TrichDB:TRFO_05491"/>
<reference evidence="2" key="1">
    <citation type="submission" date="2016-10" db="EMBL/GenBank/DDBJ databases">
        <authorList>
            <person name="Benchimol M."/>
            <person name="Almeida L.G."/>
            <person name="Vasconcelos A.T."/>
            <person name="Perreira-Neves A."/>
            <person name="Rosa I.A."/>
            <person name="Tasca T."/>
            <person name="Bogo M.R."/>
            <person name="de Souza W."/>
        </authorList>
    </citation>
    <scope>NUCLEOTIDE SEQUENCE [LARGE SCALE GENOMIC DNA]</scope>
    <source>
        <strain evidence="2">K</strain>
    </source>
</reference>
<dbReference type="Proteomes" id="UP000179807">
    <property type="component" value="Unassembled WGS sequence"/>
</dbReference>
<dbReference type="EMBL" id="MLAK01000716">
    <property type="protein sequence ID" value="OHT06790.1"/>
    <property type="molecule type" value="Genomic_DNA"/>
</dbReference>
<sequence>MNYALWLIIIIFPAMIFTTWILLAAYDCYQNSINTRLDSVLIMHDADDDSNYTKALMHARSIKQNDIYINNASKKQIDYILIYDKRRFGNMVIAMRHAISLCFHLKCSVIFHKDIWFMEKQPPIDLPFRFESFKKLDQYNLSQSNYLHGNFYYQQHYPYFQTQGEIDKIVQSIVNPNIPPVNIDDNALYIHIRSGDIFIPYIPNIIYGQPPLCFYSTVIQKWNFSKVFIISEDLLNPVIGKLIEQGATLIITDLPKTLGYLSRAKYVAFGRGTFVREVLRLDNSQKTVFSYDFYQKGLKVFYHYFSKEQAKTITQYDMPPTKEYSKYILRRNWLNFEFQRKIMVESKCNDLTKI</sequence>
<keyword evidence="1" id="KW-0472">Membrane</keyword>
<gene>
    <name evidence="2" type="ORF">TRFO_05491</name>
</gene>
<keyword evidence="1" id="KW-0812">Transmembrane</keyword>
<feature type="transmembrane region" description="Helical" evidence="1">
    <location>
        <begin position="6"/>
        <end position="26"/>
    </location>
</feature>
<accession>A0A1J4KAT5</accession>
<dbReference type="AlphaFoldDB" id="A0A1J4KAT5"/>
<protein>
    <submittedName>
        <fullName evidence="2">Uncharacterized protein</fullName>
    </submittedName>
</protein>
<keyword evidence="3" id="KW-1185">Reference proteome</keyword>
<dbReference type="RefSeq" id="XP_068359926.1">
    <property type="nucleotide sequence ID" value="XM_068492521.1"/>
</dbReference>
<comment type="caution">
    <text evidence="2">The sequence shown here is derived from an EMBL/GenBank/DDBJ whole genome shotgun (WGS) entry which is preliminary data.</text>
</comment>
<organism evidence="2 3">
    <name type="scientific">Tritrichomonas foetus</name>
    <dbReference type="NCBI Taxonomy" id="1144522"/>
    <lineage>
        <taxon>Eukaryota</taxon>
        <taxon>Metamonada</taxon>
        <taxon>Parabasalia</taxon>
        <taxon>Tritrichomonadida</taxon>
        <taxon>Tritrichomonadidae</taxon>
        <taxon>Tritrichomonas</taxon>
    </lineage>
</organism>
<evidence type="ECO:0000256" key="1">
    <source>
        <dbReference type="SAM" id="Phobius"/>
    </source>
</evidence>
<keyword evidence="1" id="KW-1133">Transmembrane helix</keyword>
<proteinExistence type="predicted"/>